<dbReference type="SUPFAM" id="SSF51445">
    <property type="entry name" value="(Trans)glycosidases"/>
    <property type="match status" value="1"/>
</dbReference>
<dbReference type="InterPro" id="IPR008979">
    <property type="entry name" value="Galactose-bd-like_sf"/>
</dbReference>
<evidence type="ECO:0000259" key="5">
    <source>
        <dbReference type="Pfam" id="PF02836"/>
    </source>
</evidence>
<feature type="domain" description="Glycoside hydrolase family 2 catalytic" evidence="5">
    <location>
        <begin position="292"/>
        <end position="580"/>
    </location>
</feature>
<keyword evidence="2 7" id="KW-0378">Hydrolase</keyword>
<proteinExistence type="inferred from homology"/>
<evidence type="ECO:0000256" key="3">
    <source>
        <dbReference type="ARBA" id="ARBA00023295"/>
    </source>
</evidence>
<feature type="domain" description="Glycosyl hydrolases family 2 sugar binding" evidence="6">
    <location>
        <begin position="22"/>
        <end position="145"/>
    </location>
</feature>
<dbReference type="EMBL" id="VSSQ01000450">
    <property type="protein sequence ID" value="MPL95009.1"/>
    <property type="molecule type" value="Genomic_DNA"/>
</dbReference>
<dbReference type="InterPro" id="IPR006102">
    <property type="entry name" value="Ig-like_GH2"/>
</dbReference>
<dbReference type="InterPro" id="IPR006103">
    <property type="entry name" value="Glyco_hydro_2_cat"/>
</dbReference>
<dbReference type="AlphaFoldDB" id="A0A644VUC2"/>
<dbReference type="Pfam" id="PF02836">
    <property type="entry name" value="Glyco_hydro_2_C"/>
    <property type="match status" value="1"/>
</dbReference>
<dbReference type="Pfam" id="PF02837">
    <property type="entry name" value="Glyco_hydro_2_N"/>
    <property type="match status" value="1"/>
</dbReference>
<dbReference type="SUPFAM" id="SSF49785">
    <property type="entry name" value="Galactose-binding domain-like"/>
    <property type="match status" value="1"/>
</dbReference>
<evidence type="ECO:0000259" key="6">
    <source>
        <dbReference type="Pfam" id="PF02837"/>
    </source>
</evidence>
<dbReference type="InterPro" id="IPR051913">
    <property type="entry name" value="GH2_Domain-Containing"/>
</dbReference>
<dbReference type="InterPro" id="IPR036156">
    <property type="entry name" value="Beta-gal/glucu_dom_sf"/>
</dbReference>
<evidence type="ECO:0000256" key="1">
    <source>
        <dbReference type="ARBA" id="ARBA00007401"/>
    </source>
</evidence>
<dbReference type="GO" id="GO:0005975">
    <property type="term" value="P:carbohydrate metabolic process"/>
    <property type="evidence" value="ECO:0007669"/>
    <property type="project" value="InterPro"/>
</dbReference>
<dbReference type="Gene3D" id="2.60.120.260">
    <property type="entry name" value="Galactose-binding domain-like"/>
    <property type="match status" value="1"/>
</dbReference>
<organism evidence="7">
    <name type="scientific">bioreactor metagenome</name>
    <dbReference type="NCBI Taxonomy" id="1076179"/>
    <lineage>
        <taxon>unclassified sequences</taxon>
        <taxon>metagenomes</taxon>
        <taxon>ecological metagenomes</taxon>
    </lineage>
</organism>
<comment type="similarity">
    <text evidence="1">Belongs to the glycosyl hydrolase 2 family.</text>
</comment>
<dbReference type="Gene3D" id="3.20.20.80">
    <property type="entry name" value="Glycosidases"/>
    <property type="match status" value="1"/>
</dbReference>
<dbReference type="InterPro" id="IPR017853">
    <property type="entry name" value="GH"/>
</dbReference>
<dbReference type="GO" id="GO:0004565">
    <property type="term" value="F:beta-galactosidase activity"/>
    <property type="evidence" value="ECO:0007669"/>
    <property type="project" value="UniProtKB-EC"/>
</dbReference>
<dbReference type="InterPro" id="IPR013783">
    <property type="entry name" value="Ig-like_fold"/>
</dbReference>
<accession>A0A644VUC2</accession>
<comment type="caution">
    <text evidence="7">The sequence shown here is derived from an EMBL/GenBank/DDBJ whole genome shotgun (WGS) entry which is preliminary data.</text>
</comment>
<protein>
    <submittedName>
        <fullName evidence="7">Beta-galactosidase</fullName>
        <ecNumber evidence="7">3.2.1.23</ecNumber>
    </submittedName>
</protein>
<dbReference type="SUPFAM" id="SSF49303">
    <property type="entry name" value="beta-Galactosidase/glucuronidase domain"/>
    <property type="match status" value="1"/>
</dbReference>
<feature type="domain" description="Glycoside hydrolase family 2 immunoglobulin-like beta-sandwich" evidence="4">
    <location>
        <begin position="183"/>
        <end position="290"/>
    </location>
</feature>
<name>A0A644VUC2_9ZZZZ</name>
<reference evidence="7" key="1">
    <citation type="submission" date="2019-08" db="EMBL/GenBank/DDBJ databases">
        <authorList>
            <person name="Kucharzyk K."/>
            <person name="Murdoch R.W."/>
            <person name="Higgins S."/>
            <person name="Loffler F."/>
        </authorList>
    </citation>
    <scope>NUCLEOTIDE SEQUENCE</scope>
</reference>
<sequence length="592" mass="69619">MTVNIPRNEYPRPQFVRENWINLNGEWEFDFDDNNIGIKDGWYKNPKLGKKILVPYAYQTELSGINIKEFHDIVWYSKTFDLDEVMKNKRNILHFGAVDYKADLWVNGEHLFTHKGGHVPFSVDITNVIKEKDNLIVLRVEDYATDLELPRGKQFWRKESHGIFYTRTTGIWQSVWIEPVSETYLKKVWLTPDLDKKTVLVEYEFEGNITETSLGVEISVKNTVIVNDRITLMSSREKRAFGLNQELTLDWNHHESLAWSPENPILFDIKFNVYKKNAIIDTVKSYFGLRKVEVVDGVFMLNNRPYYQKLLLDQGYWEESLLTAPTDEHFIKDIKLCKEMGFNGVRKHQKIEDPRFLYWADKLGMLVWGEMANAYVYSRRYVKMLNNEWIEMIERDYNHPSIVTWTPLNESWGVDSIMNNKDQQAHSAAMYWLTKSFDQTRVVVSNDGWEHTKTDLLTIHDYEYRNEILTERYSCIDNILKTKHSGRGMFAKEWGYEGQPIIISEMGGISYQKSEWEGWGYSAATSDEDFILRYYNVVSPMLKSKLIQGFCYTQVTDVEQEINGLLTYAREPKVDLSIIKAINEGRWIPDIK</sequence>
<evidence type="ECO:0000256" key="2">
    <source>
        <dbReference type="ARBA" id="ARBA00022801"/>
    </source>
</evidence>
<dbReference type="Pfam" id="PF00703">
    <property type="entry name" value="Glyco_hydro_2"/>
    <property type="match status" value="1"/>
</dbReference>
<dbReference type="PANTHER" id="PTHR42732">
    <property type="entry name" value="BETA-GALACTOSIDASE"/>
    <property type="match status" value="1"/>
</dbReference>
<gene>
    <name evidence="7" type="primary">lacZ_11</name>
    <name evidence="7" type="ORF">SDC9_41172</name>
</gene>
<evidence type="ECO:0000259" key="4">
    <source>
        <dbReference type="Pfam" id="PF00703"/>
    </source>
</evidence>
<dbReference type="EC" id="3.2.1.23" evidence="7"/>
<dbReference type="PANTHER" id="PTHR42732:SF3">
    <property type="entry name" value="HYDROLASE"/>
    <property type="match status" value="1"/>
</dbReference>
<dbReference type="InterPro" id="IPR006104">
    <property type="entry name" value="Glyco_hydro_2_N"/>
</dbReference>
<evidence type="ECO:0000313" key="7">
    <source>
        <dbReference type="EMBL" id="MPL95009.1"/>
    </source>
</evidence>
<dbReference type="Gene3D" id="2.60.40.10">
    <property type="entry name" value="Immunoglobulins"/>
    <property type="match status" value="1"/>
</dbReference>
<keyword evidence="3 7" id="KW-0326">Glycosidase</keyword>